<protein>
    <recommendedName>
        <fullName evidence="4">DUF2946 family protein</fullName>
    </recommendedName>
</protein>
<dbReference type="AlphaFoldDB" id="A0A7W6MB53"/>
<evidence type="ECO:0000313" key="3">
    <source>
        <dbReference type="Proteomes" id="UP000565745"/>
    </source>
</evidence>
<sequence length="174" mass="18446">MRFKHTFPKSLSMDSKPLTHSGNRISGCIDKRFPMLDTPPMYRGLPISALYKALTCLALVLTLVFAPPSASHAGAGMHGDHHASATQHDNDAVDGSSRDISSHTTYSSCGSTSASTSDDESTGQCCSGICFSVVLDETTGDAAIQPTDGKYLTLHAQADSIEPAGFLRPPQFLI</sequence>
<proteinExistence type="predicted"/>
<dbReference type="EMBL" id="JACIFU010000006">
    <property type="protein sequence ID" value="MBB4175815.1"/>
    <property type="molecule type" value="Genomic_DNA"/>
</dbReference>
<feature type="compositionally biased region" description="Low complexity" evidence="1">
    <location>
        <begin position="104"/>
        <end position="116"/>
    </location>
</feature>
<feature type="compositionally biased region" description="Basic and acidic residues" evidence="1">
    <location>
        <begin position="78"/>
        <end position="101"/>
    </location>
</feature>
<organism evidence="2 3">
    <name type="scientific">Sulfitobacter noctilucicola</name>
    <dbReference type="NCBI Taxonomy" id="1342301"/>
    <lineage>
        <taxon>Bacteria</taxon>
        <taxon>Pseudomonadati</taxon>
        <taxon>Pseudomonadota</taxon>
        <taxon>Alphaproteobacteria</taxon>
        <taxon>Rhodobacterales</taxon>
        <taxon>Roseobacteraceae</taxon>
        <taxon>Sulfitobacter</taxon>
    </lineage>
</organism>
<evidence type="ECO:0008006" key="4">
    <source>
        <dbReference type="Google" id="ProtNLM"/>
    </source>
</evidence>
<comment type="caution">
    <text evidence="2">The sequence shown here is derived from an EMBL/GenBank/DDBJ whole genome shotgun (WGS) entry which is preliminary data.</text>
</comment>
<feature type="region of interest" description="Disordered" evidence="1">
    <location>
        <begin position="74"/>
        <end position="122"/>
    </location>
</feature>
<dbReference type="Proteomes" id="UP000565745">
    <property type="component" value="Unassembled WGS sequence"/>
</dbReference>
<evidence type="ECO:0000256" key="1">
    <source>
        <dbReference type="SAM" id="MobiDB-lite"/>
    </source>
</evidence>
<accession>A0A7W6MB53</accession>
<gene>
    <name evidence="2" type="ORF">GGR93_003623</name>
</gene>
<keyword evidence="3" id="KW-1185">Reference proteome</keyword>
<evidence type="ECO:0000313" key="2">
    <source>
        <dbReference type="EMBL" id="MBB4175815.1"/>
    </source>
</evidence>
<name>A0A7W6MB53_9RHOB</name>
<reference evidence="2 3" key="1">
    <citation type="submission" date="2020-08" db="EMBL/GenBank/DDBJ databases">
        <title>Genomic Encyclopedia of Type Strains, Phase IV (KMG-IV): sequencing the most valuable type-strain genomes for metagenomic binning, comparative biology and taxonomic classification.</title>
        <authorList>
            <person name="Goeker M."/>
        </authorList>
    </citation>
    <scope>NUCLEOTIDE SEQUENCE [LARGE SCALE GENOMIC DNA]</scope>
    <source>
        <strain evidence="2 3">DSM 101015</strain>
    </source>
</reference>